<dbReference type="Proteomes" id="UP000008281">
    <property type="component" value="Unassembled WGS sequence"/>
</dbReference>
<dbReference type="AlphaFoldDB" id="E3LVN8"/>
<protein>
    <submittedName>
        <fullName evidence="2">Uncharacterized protein</fullName>
    </submittedName>
</protein>
<feature type="region of interest" description="Disordered" evidence="1">
    <location>
        <begin position="1"/>
        <end position="52"/>
    </location>
</feature>
<organism evidence="3">
    <name type="scientific">Caenorhabditis remanei</name>
    <name type="common">Caenorhabditis vulgaris</name>
    <dbReference type="NCBI Taxonomy" id="31234"/>
    <lineage>
        <taxon>Eukaryota</taxon>
        <taxon>Metazoa</taxon>
        <taxon>Ecdysozoa</taxon>
        <taxon>Nematoda</taxon>
        <taxon>Chromadorea</taxon>
        <taxon>Rhabditida</taxon>
        <taxon>Rhabditina</taxon>
        <taxon>Rhabditomorpha</taxon>
        <taxon>Rhabditoidea</taxon>
        <taxon>Rhabditidae</taxon>
        <taxon>Peloderinae</taxon>
        <taxon>Caenorhabditis</taxon>
    </lineage>
</organism>
<dbReference type="HOGENOM" id="CLU_2335627_0_0_1"/>
<gene>
    <name evidence="2" type="ORF">CRE_29560</name>
</gene>
<accession>E3LVN8</accession>
<proteinExistence type="predicted"/>
<evidence type="ECO:0000256" key="1">
    <source>
        <dbReference type="SAM" id="MobiDB-lite"/>
    </source>
</evidence>
<reference evidence="2" key="1">
    <citation type="submission" date="2007-07" db="EMBL/GenBank/DDBJ databases">
        <title>PCAP assembly of the Caenorhabditis remanei genome.</title>
        <authorList>
            <consortium name="The Caenorhabditis remanei Sequencing Consortium"/>
            <person name="Wilson R.K."/>
        </authorList>
    </citation>
    <scope>NUCLEOTIDE SEQUENCE [LARGE SCALE GENOMIC DNA]</scope>
    <source>
        <strain evidence="2">PB4641</strain>
    </source>
</reference>
<evidence type="ECO:0000313" key="3">
    <source>
        <dbReference type="Proteomes" id="UP000008281"/>
    </source>
</evidence>
<dbReference type="EMBL" id="DS268416">
    <property type="protein sequence ID" value="EFP12584.1"/>
    <property type="molecule type" value="Genomic_DNA"/>
</dbReference>
<dbReference type="InParanoid" id="E3LVN8"/>
<sequence length="98" mass="10881">MPRPRKQNLNVLYTTTSHHRATRQGRLRTEEEEKENKGESIPQGDNPEGKKERAVPLWPMVQKKSVNFSSASTQLWTHKAGVVVVSSSSCVVVAGVVV</sequence>
<feature type="compositionally biased region" description="Basic residues" evidence="1">
    <location>
        <begin position="17"/>
        <end position="26"/>
    </location>
</feature>
<keyword evidence="3" id="KW-1185">Reference proteome</keyword>
<evidence type="ECO:0000313" key="2">
    <source>
        <dbReference type="EMBL" id="EFP12584.1"/>
    </source>
</evidence>
<feature type="compositionally biased region" description="Basic and acidic residues" evidence="1">
    <location>
        <begin position="27"/>
        <end position="38"/>
    </location>
</feature>
<name>E3LVN8_CAERE</name>
<feature type="compositionally biased region" description="Polar residues" evidence="1">
    <location>
        <begin position="7"/>
        <end position="16"/>
    </location>
</feature>